<proteinExistence type="predicted"/>
<dbReference type="EMBL" id="BK015347">
    <property type="protein sequence ID" value="DAE02541.1"/>
    <property type="molecule type" value="Genomic_DNA"/>
</dbReference>
<accession>A0A8S5P7H7</accession>
<protein>
    <submittedName>
        <fullName evidence="1">Uncharacterized protein</fullName>
    </submittedName>
</protein>
<name>A0A8S5P7H7_9CAUD</name>
<sequence>MWWKKHRGGSEKMHPLPASPLSLKIPRGDFLYLSFMILIRAYDMV</sequence>
<evidence type="ECO:0000313" key="1">
    <source>
        <dbReference type="EMBL" id="DAE02541.1"/>
    </source>
</evidence>
<organism evidence="1">
    <name type="scientific">Siphoviridae sp. ctmYS12</name>
    <dbReference type="NCBI Taxonomy" id="2825652"/>
    <lineage>
        <taxon>Viruses</taxon>
        <taxon>Duplodnaviria</taxon>
        <taxon>Heunggongvirae</taxon>
        <taxon>Uroviricota</taxon>
        <taxon>Caudoviricetes</taxon>
    </lineage>
</organism>
<reference evidence="1" key="1">
    <citation type="journal article" date="2021" name="Proc. Natl. Acad. Sci. U.S.A.">
        <title>A Catalog of Tens of Thousands of Viruses from Human Metagenomes Reveals Hidden Associations with Chronic Diseases.</title>
        <authorList>
            <person name="Tisza M.J."/>
            <person name="Buck C.B."/>
        </authorList>
    </citation>
    <scope>NUCLEOTIDE SEQUENCE</scope>
    <source>
        <strain evidence="1">CtmYS12</strain>
    </source>
</reference>